<organism evidence="5 6">
    <name type="scientific">Cyclotella atomus</name>
    <dbReference type="NCBI Taxonomy" id="382360"/>
    <lineage>
        <taxon>Eukaryota</taxon>
        <taxon>Sar</taxon>
        <taxon>Stramenopiles</taxon>
        <taxon>Ochrophyta</taxon>
        <taxon>Bacillariophyta</taxon>
        <taxon>Coscinodiscophyceae</taxon>
        <taxon>Thalassiosirophycidae</taxon>
        <taxon>Stephanodiscales</taxon>
        <taxon>Stephanodiscaceae</taxon>
        <taxon>Cyclotella</taxon>
    </lineage>
</organism>
<dbReference type="PANTHER" id="PTHR12176:SF79">
    <property type="entry name" value="METHYLTRANSFERASE TYPE 11 DOMAIN-CONTAINING PROTEIN"/>
    <property type="match status" value="1"/>
</dbReference>
<evidence type="ECO:0000256" key="2">
    <source>
        <dbReference type="ARBA" id="ARBA00022603"/>
    </source>
</evidence>
<dbReference type="InterPro" id="IPR051419">
    <property type="entry name" value="Lys/N-term_MeTrsfase_sf"/>
</dbReference>
<evidence type="ECO:0000313" key="6">
    <source>
        <dbReference type="Proteomes" id="UP001530400"/>
    </source>
</evidence>
<dbReference type="AlphaFoldDB" id="A0ABD3PLT3"/>
<evidence type="ECO:0008006" key="7">
    <source>
        <dbReference type="Google" id="ProtNLM"/>
    </source>
</evidence>
<dbReference type="GO" id="GO:0008168">
    <property type="term" value="F:methyltransferase activity"/>
    <property type="evidence" value="ECO:0007669"/>
    <property type="project" value="UniProtKB-KW"/>
</dbReference>
<feature type="compositionally biased region" description="Basic and acidic residues" evidence="4">
    <location>
        <begin position="112"/>
        <end position="121"/>
    </location>
</feature>
<dbReference type="Gene3D" id="3.40.50.150">
    <property type="entry name" value="Vaccinia Virus protein VP39"/>
    <property type="match status" value="1"/>
</dbReference>
<proteinExistence type="inferred from homology"/>
<protein>
    <recommendedName>
        <fullName evidence="7">Methyltransferase type 11 domain-containing protein</fullName>
    </recommendedName>
</protein>
<evidence type="ECO:0000256" key="3">
    <source>
        <dbReference type="ARBA" id="ARBA00022679"/>
    </source>
</evidence>
<evidence type="ECO:0000313" key="5">
    <source>
        <dbReference type="EMBL" id="KAL3788960.1"/>
    </source>
</evidence>
<keyword evidence="6" id="KW-1185">Reference proteome</keyword>
<comment type="caution">
    <text evidence="5">The sequence shown here is derived from an EMBL/GenBank/DDBJ whole genome shotgun (WGS) entry which is preliminary data.</text>
</comment>
<comment type="similarity">
    <text evidence="1">Belongs to the methyltransferase superfamily.</text>
</comment>
<gene>
    <name evidence="5" type="ORF">ACHAWO_005770</name>
</gene>
<dbReference type="EMBL" id="JALLPJ020000544">
    <property type="protein sequence ID" value="KAL3788960.1"/>
    <property type="molecule type" value="Genomic_DNA"/>
</dbReference>
<evidence type="ECO:0000256" key="4">
    <source>
        <dbReference type="SAM" id="MobiDB-lite"/>
    </source>
</evidence>
<sequence length="282" mass="32337">MARYDQIDYWDDRYANDTQPFEWYQSYSGIRHFFTPKYLQQSKNENTSSITCPHIDRALIVGCGNSQLGQGMLGDGFKSITNVDFSSVLIKQMTTKYSEQWHREFFKRQREEKRLEKEEGSSPKPSLTDLNKHTRLSKQSPAKEVNKTTIGNKMTFHWHDVAKKLEFPPESFDLIVCKGTLDAILCNQNASNKVKMMLSECHRVLDDRHGVMVIVSYGAPDERMDCFDNVLWSEIKSYTVPKPFVPGQNHQVGAEHHVYILFKRAGLGSASPRHVGAELAVL</sequence>
<feature type="region of interest" description="Disordered" evidence="4">
    <location>
        <begin position="112"/>
        <end position="146"/>
    </location>
</feature>
<accession>A0ABD3PLT3</accession>
<dbReference type="GO" id="GO:0032259">
    <property type="term" value="P:methylation"/>
    <property type="evidence" value="ECO:0007669"/>
    <property type="project" value="UniProtKB-KW"/>
</dbReference>
<evidence type="ECO:0000256" key="1">
    <source>
        <dbReference type="ARBA" id="ARBA00008361"/>
    </source>
</evidence>
<name>A0ABD3PLT3_9STRA</name>
<dbReference type="CDD" id="cd02440">
    <property type="entry name" value="AdoMet_MTases"/>
    <property type="match status" value="1"/>
</dbReference>
<keyword evidence="3" id="KW-0808">Transferase</keyword>
<dbReference type="PANTHER" id="PTHR12176">
    <property type="entry name" value="SAM-DEPENDENT METHYLTRANSFERASE SUPERFAMILY PROTEIN"/>
    <property type="match status" value="1"/>
</dbReference>
<dbReference type="SUPFAM" id="SSF53335">
    <property type="entry name" value="S-adenosyl-L-methionine-dependent methyltransferases"/>
    <property type="match status" value="1"/>
</dbReference>
<dbReference type="Proteomes" id="UP001530400">
    <property type="component" value="Unassembled WGS sequence"/>
</dbReference>
<reference evidence="5 6" key="1">
    <citation type="submission" date="2024-10" db="EMBL/GenBank/DDBJ databases">
        <title>Updated reference genomes for cyclostephanoid diatoms.</title>
        <authorList>
            <person name="Roberts W.R."/>
            <person name="Alverson A.J."/>
        </authorList>
    </citation>
    <scope>NUCLEOTIDE SEQUENCE [LARGE SCALE GENOMIC DNA]</scope>
    <source>
        <strain evidence="5 6">AJA010-31</strain>
    </source>
</reference>
<dbReference type="InterPro" id="IPR029063">
    <property type="entry name" value="SAM-dependent_MTases_sf"/>
</dbReference>
<keyword evidence="2" id="KW-0489">Methyltransferase</keyword>